<dbReference type="Gene3D" id="1.10.10.10">
    <property type="entry name" value="Winged helix-like DNA-binding domain superfamily/Winged helix DNA-binding domain"/>
    <property type="match status" value="1"/>
</dbReference>
<dbReference type="Gene3D" id="1.25.40.10">
    <property type="entry name" value="Tetratricopeptide repeat domain"/>
    <property type="match status" value="1"/>
</dbReference>
<dbReference type="InterPro" id="IPR011990">
    <property type="entry name" value="TPR-like_helical_dom_sf"/>
</dbReference>
<keyword evidence="2" id="KW-1133">Transmembrane helix</keyword>
<name>A0A4Q7N0C3_9BACT</name>
<organism evidence="3 4">
    <name type="scientific">Pseudobacter ginsenosidimutans</name>
    <dbReference type="NCBI Taxonomy" id="661488"/>
    <lineage>
        <taxon>Bacteria</taxon>
        <taxon>Pseudomonadati</taxon>
        <taxon>Bacteroidota</taxon>
        <taxon>Chitinophagia</taxon>
        <taxon>Chitinophagales</taxon>
        <taxon>Chitinophagaceae</taxon>
        <taxon>Pseudobacter</taxon>
    </lineage>
</organism>
<keyword evidence="4" id="KW-1185">Reference proteome</keyword>
<dbReference type="InterPro" id="IPR015915">
    <property type="entry name" value="Kelch-typ_b-propeller"/>
</dbReference>
<dbReference type="PANTHER" id="PTHR35807">
    <property type="entry name" value="TRANSCRIPTIONAL REGULATOR REDD-RELATED"/>
    <property type="match status" value="1"/>
</dbReference>
<dbReference type="GO" id="GO:0003677">
    <property type="term" value="F:DNA binding"/>
    <property type="evidence" value="ECO:0007669"/>
    <property type="project" value="UniProtKB-KW"/>
</dbReference>
<evidence type="ECO:0000256" key="2">
    <source>
        <dbReference type="SAM" id="Phobius"/>
    </source>
</evidence>
<dbReference type="GO" id="GO:0006355">
    <property type="term" value="P:regulation of DNA-templated transcription"/>
    <property type="evidence" value="ECO:0007669"/>
    <property type="project" value="TreeGrafter"/>
</dbReference>
<sequence length="862" mass="98222">MLYVKPGHLPLTLSGLFTMRYRQLNSALLVLLLLLPSCLLAQGLLFNSNDSLLLKRTAYQVFSKPPQFNNNFSISFDLSIWDKKHLGYVLTVKDDAGRLYTLSYLYPGKDTAYLHLNIGNESNKIRIRLTPSQLQERQWMTIRLDFLLQSDSMHMWVNNQLYRAGGFGFGKTMRPGIFFGKFEYLNDVPAMAIRGLRISGDDQDFRFPLNEWSGEEVHSTGGKVTGHVDFPNWLINESFFWKERVARRFEDVTGVCYVPDSSRLYMLSRHSMQVYDITKDQLKEVKYLNELPVRMILAKTIYLPSENSIYLYEANDVQKDDPTIAALDLSTLEWKVIGTAFVPEQRHHHNILFDSVGKQFYLFGGYGSFSWFNTFFRYHRSVDQWERTIFKGDSITPRFFSASGNAGKPDEVFIFGGFGNASGQQVVGGKHTYDLYRVNLTNKTIRKLWERKISDSNFVPANNLILSPDRQYFYVICYPHHISRTALQLYRFSIADGSYEIVSSRVPLISEKIESDINLYLNNNTGELFCVVQEFADAQRSNVKVLSLAYPPVVPANEGNGSGRGLIWAAVAGLAALSGILFLLFRKKRKSNKAFEGEGNVPAQQPGPEVQKAGGEQLSTGGIQKNAIYILGPLTVYDKKGTDITHLFSPKIRQLFVLILLKTRKGGITSREISTALWPEKEVVKTKNIRGVNINHLRNALADLEGIRLIFLNDSYVFEMDERLFCDYLELLKEIKSDSGNDITGLFTRGNLLTDLDDPTLDAFRQGYEDEVLPFIFIKMKDAYLQQDHKTVLRLAETVLEMDPFNEPAIQYQLAALKRWKGGESARKKYEAFASNYEKSLGVAYAIPFEKMPLPETDLSSQ</sequence>
<evidence type="ECO:0000256" key="1">
    <source>
        <dbReference type="SAM" id="MobiDB-lite"/>
    </source>
</evidence>
<dbReference type="AlphaFoldDB" id="A0A4Q7N0C3"/>
<keyword evidence="2" id="KW-0472">Membrane</keyword>
<dbReference type="Gene3D" id="2.120.10.80">
    <property type="entry name" value="Kelch-type beta propeller"/>
    <property type="match status" value="1"/>
</dbReference>
<dbReference type="InterPro" id="IPR051677">
    <property type="entry name" value="AfsR-DnrI-RedD_regulator"/>
</dbReference>
<feature type="transmembrane region" description="Helical" evidence="2">
    <location>
        <begin position="565"/>
        <end position="585"/>
    </location>
</feature>
<dbReference type="SUPFAM" id="SSF50965">
    <property type="entry name" value="Galactose oxidase, central domain"/>
    <property type="match status" value="1"/>
</dbReference>
<evidence type="ECO:0000313" key="4">
    <source>
        <dbReference type="Proteomes" id="UP000293874"/>
    </source>
</evidence>
<protein>
    <submittedName>
        <fullName evidence="3">DNA-binding SARP family transcriptional activator</fullName>
    </submittedName>
</protein>
<dbReference type="Proteomes" id="UP000293874">
    <property type="component" value="Unassembled WGS sequence"/>
</dbReference>
<accession>A0A4Q7N0C3</accession>
<dbReference type="InterPro" id="IPR036388">
    <property type="entry name" value="WH-like_DNA-bd_sf"/>
</dbReference>
<dbReference type="InterPro" id="IPR011043">
    <property type="entry name" value="Gal_Oxase/kelch_b-propeller"/>
</dbReference>
<reference evidence="3 4" key="1">
    <citation type="submission" date="2019-02" db="EMBL/GenBank/DDBJ databases">
        <title>Genomic Encyclopedia of Type Strains, Phase IV (KMG-IV): sequencing the most valuable type-strain genomes for metagenomic binning, comparative biology and taxonomic classification.</title>
        <authorList>
            <person name="Goeker M."/>
        </authorList>
    </citation>
    <scope>NUCLEOTIDE SEQUENCE [LARGE SCALE GENOMIC DNA]</scope>
    <source>
        <strain evidence="3 4">DSM 18116</strain>
    </source>
</reference>
<keyword evidence="3" id="KW-0238">DNA-binding</keyword>
<dbReference type="EMBL" id="SGXA01000001">
    <property type="protein sequence ID" value="RZS74602.1"/>
    <property type="molecule type" value="Genomic_DNA"/>
</dbReference>
<proteinExistence type="predicted"/>
<feature type="region of interest" description="Disordered" evidence="1">
    <location>
        <begin position="596"/>
        <end position="616"/>
    </location>
</feature>
<keyword evidence="2" id="KW-0812">Transmembrane</keyword>
<gene>
    <name evidence="3" type="ORF">EV199_0451</name>
</gene>
<evidence type="ECO:0000313" key="3">
    <source>
        <dbReference type="EMBL" id="RZS74602.1"/>
    </source>
</evidence>
<comment type="caution">
    <text evidence="3">The sequence shown here is derived from an EMBL/GenBank/DDBJ whole genome shotgun (WGS) entry which is preliminary data.</text>
</comment>
<dbReference type="PANTHER" id="PTHR35807:SF1">
    <property type="entry name" value="TRANSCRIPTIONAL REGULATOR REDD"/>
    <property type="match status" value="1"/>
</dbReference>